<name>A0A438FH75_VITVI</name>
<gene>
    <name evidence="2" type="ORF">CK203_091080</name>
</gene>
<sequence length="122" mass="13063">MRARLGPQEPGRPRPPVATTGATCPDPIVTPVVQNVLPHHDPMVTPVVRNVHLHPAVRLDGRNPLSEPLLVPSAKGWTTCSPRPSAPISFITSPQGDSSYQNFPHTMGPTIPLIISCIIDSS</sequence>
<accession>A0A438FH75</accession>
<dbReference type="Proteomes" id="UP000288805">
    <property type="component" value="Unassembled WGS sequence"/>
</dbReference>
<comment type="caution">
    <text evidence="2">The sequence shown here is derived from an EMBL/GenBank/DDBJ whole genome shotgun (WGS) entry which is preliminary data.</text>
</comment>
<proteinExistence type="predicted"/>
<dbReference type="AlphaFoldDB" id="A0A438FH75"/>
<evidence type="ECO:0000313" key="2">
    <source>
        <dbReference type="EMBL" id="RVW59317.1"/>
    </source>
</evidence>
<organism evidence="2 3">
    <name type="scientific">Vitis vinifera</name>
    <name type="common">Grape</name>
    <dbReference type="NCBI Taxonomy" id="29760"/>
    <lineage>
        <taxon>Eukaryota</taxon>
        <taxon>Viridiplantae</taxon>
        <taxon>Streptophyta</taxon>
        <taxon>Embryophyta</taxon>
        <taxon>Tracheophyta</taxon>
        <taxon>Spermatophyta</taxon>
        <taxon>Magnoliopsida</taxon>
        <taxon>eudicotyledons</taxon>
        <taxon>Gunneridae</taxon>
        <taxon>Pentapetalae</taxon>
        <taxon>rosids</taxon>
        <taxon>Vitales</taxon>
        <taxon>Vitaceae</taxon>
        <taxon>Viteae</taxon>
        <taxon>Vitis</taxon>
    </lineage>
</organism>
<evidence type="ECO:0000256" key="1">
    <source>
        <dbReference type="SAM" id="MobiDB-lite"/>
    </source>
</evidence>
<reference evidence="2 3" key="1">
    <citation type="journal article" date="2018" name="PLoS Genet.">
        <title>Population sequencing reveals clonal diversity and ancestral inbreeding in the grapevine cultivar Chardonnay.</title>
        <authorList>
            <person name="Roach M.J."/>
            <person name="Johnson D.L."/>
            <person name="Bohlmann J."/>
            <person name="van Vuuren H.J."/>
            <person name="Jones S.J."/>
            <person name="Pretorius I.S."/>
            <person name="Schmidt S.A."/>
            <person name="Borneman A.R."/>
        </authorList>
    </citation>
    <scope>NUCLEOTIDE SEQUENCE [LARGE SCALE GENOMIC DNA]</scope>
    <source>
        <strain evidence="3">cv. Chardonnay</strain>
        <tissue evidence="2">Leaf</tissue>
    </source>
</reference>
<dbReference type="EMBL" id="QGNW01000896">
    <property type="protein sequence ID" value="RVW59317.1"/>
    <property type="molecule type" value="Genomic_DNA"/>
</dbReference>
<feature type="region of interest" description="Disordered" evidence="1">
    <location>
        <begin position="1"/>
        <end position="25"/>
    </location>
</feature>
<protein>
    <submittedName>
        <fullName evidence="2">Uncharacterized protein</fullName>
    </submittedName>
</protein>
<evidence type="ECO:0000313" key="3">
    <source>
        <dbReference type="Proteomes" id="UP000288805"/>
    </source>
</evidence>